<dbReference type="AlphaFoldDB" id="X1TX13"/>
<accession>X1TX13</accession>
<protein>
    <submittedName>
        <fullName evidence="1">Uncharacterized protein</fullName>
    </submittedName>
</protein>
<comment type="caution">
    <text evidence="1">The sequence shown here is derived from an EMBL/GenBank/DDBJ whole genome shotgun (WGS) entry which is preliminary data.</text>
</comment>
<proteinExistence type="predicted"/>
<feature type="non-terminal residue" evidence="1">
    <location>
        <position position="1"/>
    </location>
</feature>
<organism evidence="1">
    <name type="scientific">marine sediment metagenome</name>
    <dbReference type="NCBI Taxonomy" id="412755"/>
    <lineage>
        <taxon>unclassified sequences</taxon>
        <taxon>metagenomes</taxon>
        <taxon>ecological metagenomes</taxon>
    </lineage>
</organism>
<reference evidence="1" key="1">
    <citation type="journal article" date="2014" name="Front. Microbiol.">
        <title>High frequency of phylogenetically diverse reductive dehalogenase-homologous genes in deep subseafloor sedimentary metagenomes.</title>
        <authorList>
            <person name="Kawai M."/>
            <person name="Futagami T."/>
            <person name="Toyoda A."/>
            <person name="Takaki Y."/>
            <person name="Nishi S."/>
            <person name="Hori S."/>
            <person name="Arai W."/>
            <person name="Tsubouchi T."/>
            <person name="Morono Y."/>
            <person name="Uchiyama I."/>
            <person name="Ito T."/>
            <person name="Fujiyama A."/>
            <person name="Inagaki F."/>
            <person name="Takami H."/>
        </authorList>
    </citation>
    <scope>NUCLEOTIDE SEQUENCE</scope>
    <source>
        <strain evidence="1">Expedition CK06-06</strain>
    </source>
</reference>
<name>X1TX13_9ZZZZ</name>
<sequence length="230" mass="25232">QAPPAALRDLPGYRWAPAFSREFPGVVRIGEAAAPLMRRLAPAAHVVGRIAAPVGLALDVYEIARTSGMAVSWLRAEAEAHESGMQAARILQRRAAQLEAQQERRQAAVIAERMPYAEEWIREHASPDPELLAMSRAPWEGRPSPRDLTGATFDAARSWAAGAAPREVGGYRPGVLDFRRESPEELRERAAEAEALALAPWAGSREDILKEIARGLQEMGLLDRPLDAHR</sequence>
<dbReference type="EMBL" id="BARW01024790">
    <property type="protein sequence ID" value="GAI95916.1"/>
    <property type="molecule type" value="Genomic_DNA"/>
</dbReference>
<gene>
    <name evidence="1" type="ORF">S12H4_40787</name>
</gene>
<evidence type="ECO:0000313" key="1">
    <source>
        <dbReference type="EMBL" id="GAI95916.1"/>
    </source>
</evidence>